<proteinExistence type="predicted"/>
<sequence>MATSDADRAAQQAFHRLSGLRLRHESMHSALNEVVNLTKTTLPGASEVSVSLVAKDRADTVVSTGQLATDLDESQYQRGYGPCLDAARERQVMHIEDSATETRWGDYTKAAVEHGALSSVSVPLALEEAPMVTAALNIYSTQAHGFDDEGLAAAITWGHYAESMLANMYAYDRARELVKQLATALENRGVIDQSKGIIMRDRGCTAEEAFDLLVAASQRLNRKLRLVAQDVVNSTAKDS</sequence>
<dbReference type="InterPro" id="IPR005561">
    <property type="entry name" value="ANTAR"/>
</dbReference>
<dbReference type="InterPro" id="IPR036388">
    <property type="entry name" value="WH-like_DNA-bd_sf"/>
</dbReference>
<dbReference type="PROSITE" id="PS50921">
    <property type="entry name" value="ANTAR"/>
    <property type="match status" value="1"/>
</dbReference>
<dbReference type="InterPro" id="IPR029016">
    <property type="entry name" value="GAF-like_dom_sf"/>
</dbReference>
<accession>A0A6J4MEN0</accession>
<dbReference type="SUPFAM" id="SSF52172">
    <property type="entry name" value="CheY-like"/>
    <property type="match status" value="1"/>
</dbReference>
<dbReference type="AlphaFoldDB" id="A0A6J4MEN0"/>
<organism evidence="6">
    <name type="scientific">uncultured Nocardioidaceae bacterium</name>
    <dbReference type="NCBI Taxonomy" id="253824"/>
    <lineage>
        <taxon>Bacteria</taxon>
        <taxon>Bacillati</taxon>
        <taxon>Actinomycetota</taxon>
        <taxon>Actinomycetes</taxon>
        <taxon>Propionibacteriales</taxon>
        <taxon>Nocardioidaceae</taxon>
        <taxon>environmental samples</taxon>
    </lineage>
</organism>
<evidence type="ECO:0000259" key="5">
    <source>
        <dbReference type="PROSITE" id="PS50921"/>
    </source>
</evidence>
<dbReference type="SUPFAM" id="SSF55781">
    <property type="entry name" value="GAF domain-like"/>
    <property type="match status" value="1"/>
</dbReference>
<dbReference type="InterPro" id="IPR003018">
    <property type="entry name" value="GAF"/>
</dbReference>
<keyword evidence="3" id="KW-0805">Transcription regulation</keyword>
<dbReference type="Gene3D" id="1.10.10.10">
    <property type="entry name" value="Winged helix-like DNA-binding domain superfamily/Winged helix DNA-binding domain"/>
    <property type="match status" value="1"/>
</dbReference>
<dbReference type="EMBL" id="CADCUD010000202">
    <property type="protein sequence ID" value="CAA9356112.1"/>
    <property type="molecule type" value="Genomic_DNA"/>
</dbReference>
<evidence type="ECO:0000256" key="1">
    <source>
        <dbReference type="ARBA" id="ARBA00022679"/>
    </source>
</evidence>
<reference evidence="6" key="1">
    <citation type="submission" date="2020-02" db="EMBL/GenBank/DDBJ databases">
        <authorList>
            <person name="Meier V. D."/>
        </authorList>
    </citation>
    <scope>NUCLEOTIDE SEQUENCE</scope>
    <source>
        <strain evidence="6">AVDCRST_MAG46</strain>
    </source>
</reference>
<dbReference type="InterPro" id="IPR012074">
    <property type="entry name" value="GAF_ANTAR"/>
</dbReference>
<dbReference type="Pfam" id="PF03861">
    <property type="entry name" value="ANTAR"/>
    <property type="match status" value="1"/>
</dbReference>
<dbReference type="GO" id="GO:0003723">
    <property type="term" value="F:RNA binding"/>
    <property type="evidence" value="ECO:0007669"/>
    <property type="project" value="InterPro"/>
</dbReference>
<name>A0A6J4MEN0_9ACTN</name>
<feature type="domain" description="ANTAR" evidence="5">
    <location>
        <begin position="171"/>
        <end position="232"/>
    </location>
</feature>
<dbReference type="SMART" id="SM01012">
    <property type="entry name" value="ANTAR"/>
    <property type="match status" value="1"/>
</dbReference>
<gene>
    <name evidence="6" type="ORF">AVDCRST_MAG46-2926</name>
</gene>
<evidence type="ECO:0000256" key="3">
    <source>
        <dbReference type="ARBA" id="ARBA00023015"/>
    </source>
</evidence>
<keyword evidence="2" id="KW-0418">Kinase</keyword>
<dbReference type="GO" id="GO:0016301">
    <property type="term" value="F:kinase activity"/>
    <property type="evidence" value="ECO:0007669"/>
    <property type="project" value="UniProtKB-KW"/>
</dbReference>
<evidence type="ECO:0000256" key="2">
    <source>
        <dbReference type="ARBA" id="ARBA00022777"/>
    </source>
</evidence>
<keyword evidence="1" id="KW-0808">Transferase</keyword>
<dbReference type="InterPro" id="IPR011006">
    <property type="entry name" value="CheY-like_superfamily"/>
</dbReference>
<keyword evidence="4" id="KW-0804">Transcription</keyword>
<evidence type="ECO:0000256" key="4">
    <source>
        <dbReference type="ARBA" id="ARBA00023163"/>
    </source>
</evidence>
<evidence type="ECO:0000313" key="6">
    <source>
        <dbReference type="EMBL" id="CAA9356112.1"/>
    </source>
</evidence>
<dbReference type="PIRSF" id="PIRSF036625">
    <property type="entry name" value="GAF_ANTAR"/>
    <property type="match status" value="1"/>
</dbReference>
<dbReference type="Gene3D" id="3.30.450.40">
    <property type="match status" value="1"/>
</dbReference>
<protein>
    <recommendedName>
        <fullName evidence="5">ANTAR domain-containing protein</fullName>
    </recommendedName>
</protein>
<dbReference type="Pfam" id="PF13185">
    <property type="entry name" value="GAF_2"/>
    <property type="match status" value="1"/>
</dbReference>